<keyword evidence="1" id="KW-1133">Transmembrane helix</keyword>
<proteinExistence type="predicted"/>
<dbReference type="STRING" id="1385369.N825_23385"/>
<evidence type="ECO:0000313" key="3">
    <source>
        <dbReference type="Proteomes" id="UP000019486"/>
    </source>
</evidence>
<protein>
    <submittedName>
        <fullName evidence="2">Uncharacterized protein</fullName>
    </submittedName>
</protein>
<evidence type="ECO:0000313" key="2">
    <source>
        <dbReference type="EMBL" id="EWY36810.1"/>
    </source>
</evidence>
<comment type="caution">
    <text evidence="2">The sequence shown here is derived from an EMBL/GenBank/DDBJ whole genome shotgun (WGS) entry which is preliminary data.</text>
</comment>
<gene>
    <name evidence="2" type="ORF">N825_23385</name>
</gene>
<feature type="transmembrane region" description="Helical" evidence="1">
    <location>
        <begin position="41"/>
        <end position="61"/>
    </location>
</feature>
<feature type="transmembrane region" description="Helical" evidence="1">
    <location>
        <begin position="67"/>
        <end position="87"/>
    </location>
</feature>
<evidence type="ECO:0000256" key="1">
    <source>
        <dbReference type="SAM" id="Phobius"/>
    </source>
</evidence>
<keyword evidence="3" id="KW-1185">Reference proteome</keyword>
<dbReference type="AlphaFoldDB" id="W9GSE3"/>
<dbReference type="Proteomes" id="UP000019486">
    <property type="component" value="Unassembled WGS sequence"/>
</dbReference>
<organism evidence="2 3">
    <name type="scientific">Skermanella stibiiresistens SB22</name>
    <dbReference type="NCBI Taxonomy" id="1385369"/>
    <lineage>
        <taxon>Bacteria</taxon>
        <taxon>Pseudomonadati</taxon>
        <taxon>Pseudomonadota</taxon>
        <taxon>Alphaproteobacteria</taxon>
        <taxon>Rhodospirillales</taxon>
        <taxon>Azospirillaceae</taxon>
        <taxon>Skermanella</taxon>
    </lineage>
</organism>
<feature type="transmembrane region" description="Helical" evidence="1">
    <location>
        <begin position="6"/>
        <end position="29"/>
    </location>
</feature>
<sequence>MEELFTSGRIVDLILVFVAVETAGLALLARHHAKLGPRLGPISALLPNLASGACLLLALRLALGGGWWGWIALCLAGSLMAHLLDLASRLR</sequence>
<dbReference type="RefSeq" id="WP_037459973.1">
    <property type="nucleotide sequence ID" value="NZ_AVFL01000035.1"/>
</dbReference>
<reference evidence="2 3" key="1">
    <citation type="submission" date="2013-08" db="EMBL/GenBank/DDBJ databases">
        <title>The genome sequence of Skermanella stibiiresistens.</title>
        <authorList>
            <person name="Zhu W."/>
            <person name="Wang G."/>
        </authorList>
    </citation>
    <scope>NUCLEOTIDE SEQUENCE [LARGE SCALE GENOMIC DNA]</scope>
    <source>
        <strain evidence="2 3">SB22</strain>
    </source>
</reference>
<accession>W9GSE3</accession>
<dbReference type="EMBL" id="AVFL01000035">
    <property type="protein sequence ID" value="EWY36810.1"/>
    <property type="molecule type" value="Genomic_DNA"/>
</dbReference>
<keyword evidence="1" id="KW-0472">Membrane</keyword>
<keyword evidence="1" id="KW-0812">Transmembrane</keyword>
<name>W9GSE3_9PROT</name>